<sequence>MPCSLETQLKVIAVVETLVSTFFLGLNVKILIELLLGHIDQQQVELTTRLSESAMVMYFLIRVLYLLGELLLAIFLTYNVHRKNVNGLILWFLMTIIFSIPSRCYFIGGILWGHFFLATVLSFSGNLAFTAYSLIIICLHVKDLTASRSGSACEYTDTYLDFL</sequence>
<keyword evidence="3" id="KW-1185">Reference proteome</keyword>
<dbReference type="EMBL" id="CAXLJM020000023">
    <property type="protein sequence ID" value="CAL8089757.1"/>
    <property type="molecule type" value="Genomic_DNA"/>
</dbReference>
<feature type="transmembrane region" description="Helical" evidence="1">
    <location>
        <begin position="88"/>
        <end position="108"/>
    </location>
</feature>
<keyword evidence="1" id="KW-1133">Transmembrane helix</keyword>
<protein>
    <recommendedName>
        <fullName evidence="4">Transmembrane protein</fullName>
    </recommendedName>
</protein>
<evidence type="ECO:0000313" key="2">
    <source>
        <dbReference type="EMBL" id="CAL8089757.1"/>
    </source>
</evidence>
<organism evidence="2 3">
    <name type="scientific">Orchesella dallaii</name>
    <dbReference type="NCBI Taxonomy" id="48710"/>
    <lineage>
        <taxon>Eukaryota</taxon>
        <taxon>Metazoa</taxon>
        <taxon>Ecdysozoa</taxon>
        <taxon>Arthropoda</taxon>
        <taxon>Hexapoda</taxon>
        <taxon>Collembola</taxon>
        <taxon>Entomobryomorpha</taxon>
        <taxon>Entomobryoidea</taxon>
        <taxon>Orchesellidae</taxon>
        <taxon>Orchesellinae</taxon>
        <taxon>Orchesella</taxon>
    </lineage>
</organism>
<reference evidence="2 3" key="1">
    <citation type="submission" date="2024-08" db="EMBL/GenBank/DDBJ databases">
        <authorList>
            <person name="Cucini C."/>
            <person name="Frati F."/>
        </authorList>
    </citation>
    <scope>NUCLEOTIDE SEQUENCE [LARGE SCALE GENOMIC DNA]</scope>
</reference>
<feature type="transmembrane region" description="Helical" evidence="1">
    <location>
        <begin position="12"/>
        <end position="36"/>
    </location>
</feature>
<comment type="caution">
    <text evidence="2">The sequence shown here is derived from an EMBL/GenBank/DDBJ whole genome shotgun (WGS) entry which is preliminary data.</text>
</comment>
<evidence type="ECO:0008006" key="4">
    <source>
        <dbReference type="Google" id="ProtNLM"/>
    </source>
</evidence>
<feature type="transmembrane region" description="Helical" evidence="1">
    <location>
        <begin position="56"/>
        <end position="76"/>
    </location>
</feature>
<feature type="transmembrane region" description="Helical" evidence="1">
    <location>
        <begin position="114"/>
        <end position="139"/>
    </location>
</feature>
<gene>
    <name evidence="2" type="ORF">ODALV1_LOCUS7466</name>
</gene>
<proteinExistence type="predicted"/>
<evidence type="ECO:0000256" key="1">
    <source>
        <dbReference type="SAM" id="Phobius"/>
    </source>
</evidence>
<keyword evidence="1" id="KW-0812">Transmembrane</keyword>
<name>A0ABP1Q8K8_9HEXA</name>
<dbReference type="Proteomes" id="UP001642540">
    <property type="component" value="Unassembled WGS sequence"/>
</dbReference>
<evidence type="ECO:0000313" key="3">
    <source>
        <dbReference type="Proteomes" id="UP001642540"/>
    </source>
</evidence>
<keyword evidence="1" id="KW-0472">Membrane</keyword>
<accession>A0ABP1Q8K8</accession>